<evidence type="ECO:0000313" key="2">
    <source>
        <dbReference type="EMBL" id="OQA57140.1"/>
    </source>
</evidence>
<proteinExistence type="predicted"/>
<evidence type="ECO:0000256" key="1">
    <source>
        <dbReference type="SAM" id="Coils"/>
    </source>
</evidence>
<organism evidence="2">
    <name type="scientific">Candidatus Atribacter allofermentans</name>
    <dbReference type="NCBI Taxonomy" id="1852833"/>
    <lineage>
        <taxon>Bacteria</taxon>
        <taxon>Pseudomonadati</taxon>
        <taxon>Atribacterota</taxon>
        <taxon>Atribacteria</taxon>
        <taxon>Atribacterales</taxon>
        <taxon>Atribacteraceae</taxon>
        <taxon>Atribacter</taxon>
    </lineage>
</organism>
<dbReference type="EMBL" id="MWBQ01000096">
    <property type="protein sequence ID" value="OQA57140.1"/>
    <property type="molecule type" value="Genomic_DNA"/>
</dbReference>
<comment type="caution">
    <text evidence="2">The sequence shown here is derived from an EMBL/GenBank/DDBJ whole genome shotgun (WGS) entry which is preliminary data.</text>
</comment>
<feature type="coiled-coil region" evidence="1">
    <location>
        <begin position="434"/>
        <end position="489"/>
    </location>
</feature>
<dbReference type="AlphaFoldDB" id="A0A1V5SRI0"/>
<sequence>MVQGQPIIEKEQSLNEETLSSIQKLIGAVVETDIEKKLFNKIMTQFLDIYTEKRRDFRKDSKIISIKERIKALEKEKDEIDQKRIDKENLIRDIEDKEILLQKKKPGLAAALQEKDELKSKINLAYEHRLNREKLKEEVKRISSDYKNLAEQIGEIHKNENDIKKIESNSEKLNQEKKQKEEDLKKLVKEIDAYNQNLDETIEFFEKKETEHRYALTAHTAIQEEIELKEKEERLKKVNDLEQEKLEKRKKLESLQAPSQKDLNIIEDYHRKIHDTQTKLDALGLKIKAIAQTDISGTIHLDDKRVEFEIKKGKKKDWISHEVARISIDKVGEIEIKSGSEDVKEMKKELEEFEFEFEKLTAPYETKLIDELRDRFHQKNELENHIKRLENEIKGQTKNGKEILIGEIAELKKRIESDWSKIPENFCLRKYAGNEDKIQAKEISAKKINELEKELEGYKDKEKNLKKELGELNNKKDAVQSKIRDFEKILHGNNERKIVLQNSLENLQKDGFTQKEREEKLNDISIELDRKERALQKYTEDIEEMENQPEKAFAECENKIRRLDQDIHQLEKDLAEKNGKLNSMLVSFKDTNRIEEELFFLKEEEKRLEVEASALELLYVLIKYYRTKSVESLSDPVKKMVNEDLKRLLGIKYAVHLDEGIKPISVTSSSWGTVIPIENLSFGTEEQIWYLFRLALGRLLSHEERQLVVLDDPLANTDASRLHRALQILEDAANQLQIIVVTCDVDKYNWLSNANYITMEK</sequence>
<dbReference type="PANTHER" id="PTHR41259:SF1">
    <property type="entry name" value="DOUBLE-STRAND BREAK REPAIR RAD50 ATPASE, PUTATIVE-RELATED"/>
    <property type="match status" value="1"/>
</dbReference>
<dbReference type="PANTHER" id="PTHR41259">
    <property type="entry name" value="DOUBLE-STRAND BREAK REPAIR RAD50 ATPASE, PUTATIVE-RELATED"/>
    <property type="match status" value="1"/>
</dbReference>
<keyword evidence="1" id="KW-0175">Coiled coil</keyword>
<reference evidence="2" key="1">
    <citation type="submission" date="2017-02" db="EMBL/GenBank/DDBJ databases">
        <title>Delving into the versatile metabolic prowess of the omnipresent phylum Bacteroidetes.</title>
        <authorList>
            <person name="Nobu M.K."/>
            <person name="Mei R."/>
            <person name="Narihiro T."/>
            <person name="Kuroda K."/>
            <person name="Liu W.-T."/>
        </authorList>
    </citation>
    <scope>NUCLEOTIDE SEQUENCE</scope>
    <source>
        <strain evidence="2">ADurb.Bin276</strain>
    </source>
</reference>
<name>A0A1V5SRI0_9BACT</name>
<feature type="coiled-coil region" evidence="1">
    <location>
        <begin position="514"/>
        <end position="611"/>
    </location>
</feature>
<gene>
    <name evidence="2" type="primary">smc_2</name>
    <name evidence="2" type="ORF">BWY41_01337</name>
</gene>
<dbReference type="SUPFAM" id="SSF52540">
    <property type="entry name" value="P-loop containing nucleoside triphosphate hydrolases"/>
    <property type="match status" value="1"/>
</dbReference>
<dbReference type="Proteomes" id="UP000485569">
    <property type="component" value="Unassembled WGS sequence"/>
</dbReference>
<dbReference type="Gene3D" id="3.40.50.300">
    <property type="entry name" value="P-loop containing nucleotide triphosphate hydrolases"/>
    <property type="match status" value="1"/>
</dbReference>
<feature type="coiled-coil region" evidence="1">
    <location>
        <begin position="63"/>
        <end position="251"/>
    </location>
</feature>
<feature type="coiled-coil region" evidence="1">
    <location>
        <begin position="336"/>
        <end position="399"/>
    </location>
</feature>
<accession>A0A1V5SRI0</accession>
<dbReference type="InterPro" id="IPR027417">
    <property type="entry name" value="P-loop_NTPase"/>
</dbReference>
<protein>
    <submittedName>
        <fullName evidence="2">Chromosome partition protein Smc</fullName>
    </submittedName>
</protein>